<dbReference type="GO" id="GO:0016887">
    <property type="term" value="F:ATP hydrolysis activity"/>
    <property type="evidence" value="ECO:0007669"/>
    <property type="project" value="RHEA"/>
</dbReference>
<dbReference type="OrthoDB" id="3177118at2"/>
<organism evidence="15 16">
    <name type="scientific">Chitinimonas arctica</name>
    <dbReference type="NCBI Taxonomy" id="2594795"/>
    <lineage>
        <taxon>Bacteria</taxon>
        <taxon>Pseudomonadati</taxon>
        <taxon>Pseudomonadota</taxon>
        <taxon>Betaproteobacteria</taxon>
        <taxon>Neisseriales</taxon>
        <taxon>Chitinibacteraceae</taxon>
        <taxon>Chitinimonas</taxon>
    </lineage>
</organism>
<dbReference type="GO" id="GO:0006302">
    <property type="term" value="P:double-strand break repair"/>
    <property type="evidence" value="ECO:0007669"/>
    <property type="project" value="InterPro"/>
</dbReference>
<dbReference type="InterPro" id="IPR027417">
    <property type="entry name" value="P-loop_NTPase"/>
</dbReference>
<dbReference type="GO" id="GO:0008270">
    <property type="term" value="F:zinc ion binding"/>
    <property type="evidence" value="ECO:0007669"/>
    <property type="project" value="UniProtKB-UniRule"/>
</dbReference>
<keyword evidence="3 12" id="KW-0479">Metal-binding</keyword>
<evidence type="ECO:0000256" key="9">
    <source>
        <dbReference type="ARBA" id="ARBA00023125"/>
    </source>
</evidence>
<dbReference type="GO" id="GO:0005524">
    <property type="term" value="F:ATP binding"/>
    <property type="evidence" value="ECO:0007669"/>
    <property type="project" value="UniProtKB-UniRule"/>
</dbReference>
<sequence length="719" mass="78011">MPYLRVALDIPLARLFDYMAETAELDMVGKRVVVPFGNRRLVGLVLEVDELPADPSLKIKPAEGVLDDLPALSAAVLDLLRFCADYYQYPLGQVVHTALPGRFREVGYFRVPPACAYQACDPDALMASLKPQARTQRRVAGLLAQPRSEAELRALAPSAWKLAQAWLAQDKLRSVPLAAVTLQVAAGPALNPEQAAAVAAIAAGQGFACHLLRGITGSGKTEVYLHAIAAILRAGRQALVLVPEINLTPQLEARFRHRFPGTAIVSLHSGVADGERAAGWVRAARGEAAIVLGTRLAVFTPLPRLGLVVVDEEHDASFKQQDGLRYSARDIAVYRARLAGVPIVLGSATPSLESWQNAVAGRYRRLDLVQRAVSGAQPPSMRLLPTRRQPLQDGLHAATLAAIGERLARGEQSLVFLNRRGYAPVIHCSECGWMAACTRCSARLTVHLRERRLRCHHCGWEQHFPPACPGCGNADIKPVGQGTQRLEATLASLFPEARVQRIDRDSMRRKGSFEAALKAIHAGEIDILIGTQMLAKGHDFPALTLVAVVGADGGLYSADFRASERLYAQLAQVAGRAGRADKPGEVLIQTDFPEHPLYQALLADDYAAFAATELAERKLAGFPPFLHQAVLRAEADTLAEAIAFLNRAVALAPESSEVTVWDPVAASMMRLASRERAQLLVQSAGRSRLGAFLAAWMPRLRSERNAKVRWSLDVDPLEL</sequence>
<dbReference type="NCBIfam" id="NF004067">
    <property type="entry name" value="PRK05580.1-4"/>
    <property type="match status" value="1"/>
</dbReference>
<evidence type="ECO:0000256" key="7">
    <source>
        <dbReference type="ARBA" id="ARBA00022833"/>
    </source>
</evidence>
<comment type="catalytic activity">
    <reaction evidence="11 12">
        <text>ATP + H2O = ADP + phosphate + H(+)</text>
        <dbReference type="Rhea" id="RHEA:13065"/>
        <dbReference type="ChEBI" id="CHEBI:15377"/>
        <dbReference type="ChEBI" id="CHEBI:15378"/>
        <dbReference type="ChEBI" id="CHEBI:30616"/>
        <dbReference type="ChEBI" id="CHEBI:43474"/>
        <dbReference type="ChEBI" id="CHEBI:456216"/>
        <dbReference type="EC" id="5.6.2.4"/>
    </reaction>
</comment>
<gene>
    <name evidence="12" type="primary">priA</name>
    <name evidence="15" type="ORF">FNU76_05580</name>
</gene>
<keyword evidence="6 12" id="KW-0347">Helicase</keyword>
<evidence type="ECO:0000259" key="14">
    <source>
        <dbReference type="PROSITE" id="PS51194"/>
    </source>
</evidence>
<comment type="catalytic activity">
    <reaction evidence="12">
        <text>Couples ATP hydrolysis with the unwinding of duplex DNA by translocating in the 3'-5' direction.</text>
        <dbReference type="EC" id="5.6.2.4"/>
    </reaction>
</comment>
<dbReference type="GO" id="GO:0006269">
    <property type="term" value="P:DNA replication, synthesis of primer"/>
    <property type="evidence" value="ECO:0007669"/>
    <property type="project" value="UniProtKB-KW"/>
</dbReference>
<proteinExistence type="inferred from homology"/>
<dbReference type="Proteomes" id="UP000317550">
    <property type="component" value="Chromosome"/>
</dbReference>
<accession>A0A516SCI6</accession>
<keyword evidence="16" id="KW-1185">Reference proteome</keyword>
<dbReference type="GO" id="GO:0043138">
    <property type="term" value="F:3'-5' DNA helicase activity"/>
    <property type="evidence" value="ECO:0007669"/>
    <property type="project" value="UniProtKB-EC"/>
</dbReference>
<dbReference type="InterPro" id="IPR042115">
    <property type="entry name" value="PriA_3primeBD_sf"/>
</dbReference>
<feature type="binding site" evidence="12">
    <location>
        <position position="431"/>
    </location>
    <ligand>
        <name>Zn(2+)</name>
        <dbReference type="ChEBI" id="CHEBI:29105"/>
        <label>1</label>
    </ligand>
</feature>
<dbReference type="CDD" id="cd17929">
    <property type="entry name" value="DEXHc_priA"/>
    <property type="match status" value="1"/>
</dbReference>
<dbReference type="PROSITE" id="PS51194">
    <property type="entry name" value="HELICASE_CTER"/>
    <property type="match status" value="1"/>
</dbReference>
<dbReference type="CDD" id="cd18804">
    <property type="entry name" value="SF2_C_priA"/>
    <property type="match status" value="1"/>
</dbReference>
<dbReference type="InterPro" id="IPR001650">
    <property type="entry name" value="Helicase_C-like"/>
</dbReference>
<dbReference type="GO" id="GO:0003677">
    <property type="term" value="F:DNA binding"/>
    <property type="evidence" value="ECO:0007669"/>
    <property type="project" value="UniProtKB-UniRule"/>
</dbReference>
<dbReference type="Gene3D" id="3.40.1440.60">
    <property type="entry name" value="PriA, 3(prime) DNA-binding domain"/>
    <property type="match status" value="1"/>
</dbReference>
<dbReference type="PANTHER" id="PTHR30580">
    <property type="entry name" value="PRIMOSOMAL PROTEIN N"/>
    <property type="match status" value="1"/>
</dbReference>
<keyword evidence="8 12" id="KW-0067">ATP-binding</keyword>
<evidence type="ECO:0000256" key="5">
    <source>
        <dbReference type="ARBA" id="ARBA00022801"/>
    </source>
</evidence>
<comment type="similarity">
    <text evidence="12">Belongs to the helicase family. PriA subfamily.</text>
</comment>
<keyword evidence="10 12" id="KW-0413">Isomerase</keyword>
<dbReference type="GO" id="GO:1990077">
    <property type="term" value="C:primosome complex"/>
    <property type="evidence" value="ECO:0007669"/>
    <property type="project" value="UniProtKB-UniRule"/>
</dbReference>
<feature type="domain" description="Helicase C-terminal" evidence="14">
    <location>
        <begin position="447"/>
        <end position="620"/>
    </location>
</feature>
<feature type="domain" description="Helicase ATP-binding" evidence="13">
    <location>
        <begin position="201"/>
        <end position="368"/>
    </location>
</feature>
<dbReference type="InterPro" id="IPR041222">
    <property type="entry name" value="PriA_3primeBD"/>
</dbReference>
<name>A0A516SCI6_9NEIS</name>
<dbReference type="Gene3D" id="3.40.50.300">
    <property type="entry name" value="P-loop containing nucleotide triphosphate hydrolases"/>
    <property type="match status" value="2"/>
</dbReference>
<protein>
    <recommendedName>
        <fullName evidence="12">Replication restart protein PriA</fullName>
    </recommendedName>
    <alternativeName>
        <fullName evidence="12">ATP-dependent DNA helicase PriA</fullName>
        <ecNumber evidence="12">5.6.2.4</ecNumber>
    </alternativeName>
    <alternativeName>
        <fullName evidence="12">DNA 3'-5' helicase PriA</fullName>
    </alternativeName>
</protein>
<feature type="binding site" evidence="12">
    <location>
        <position position="428"/>
    </location>
    <ligand>
        <name>Zn(2+)</name>
        <dbReference type="ChEBI" id="CHEBI:29105"/>
        <label>1</label>
    </ligand>
</feature>
<feature type="binding site" evidence="12">
    <location>
        <position position="455"/>
    </location>
    <ligand>
        <name>Zn(2+)</name>
        <dbReference type="ChEBI" id="CHEBI:29105"/>
        <label>2</label>
    </ligand>
</feature>
<feature type="binding site" evidence="12">
    <location>
        <position position="440"/>
    </location>
    <ligand>
        <name>Zn(2+)</name>
        <dbReference type="ChEBI" id="CHEBI:29105"/>
        <label>2</label>
    </ligand>
</feature>
<dbReference type="SMART" id="SM00487">
    <property type="entry name" value="DEXDc"/>
    <property type="match status" value="1"/>
</dbReference>
<dbReference type="Pfam" id="PF17764">
    <property type="entry name" value="PriA_3primeBD"/>
    <property type="match status" value="1"/>
</dbReference>
<feature type="binding site" evidence="12">
    <location>
        <position position="437"/>
    </location>
    <ligand>
        <name>Zn(2+)</name>
        <dbReference type="ChEBI" id="CHEBI:29105"/>
        <label>2</label>
    </ligand>
</feature>
<evidence type="ECO:0000256" key="6">
    <source>
        <dbReference type="ARBA" id="ARBA00022806"/>
    </source>
</evidence>
<dbReference type="SMART" id="SM00490">
    <property type="entry name" value="HELICc"/>
    <property type="match status" value="1"/>
</dbReference>
<dbReference type="GO" id="GO:0006310">
    <property type="term" value="P:DNA recombination"/>
    <property type="evidence" value="ECO:0007669"/>
    <property type="project" value="InterPro"/>
</dbReference>
<dbReference type="InterPro" id="IPR014001">
    <property type="entry name" value="Helicase_ATP-bd"/>
</dbReference>
<dbReference type="NCBIfam" id="TIGR00595">
    <property type="entry name" value="priA"/>
    <property type="match status" value="1"/>
</dbReference>
<dbReference type="PROSITE" id="PS51192">
    <property type="entry name" value="HELICASE_ATP_BIND_1"/>
    <property type="match status" value="1"/>
</dbReference>
<dbReference type="Pfam" id="PF18074">
    <property type="entry name" value="PriA_C"/>
    <property type="match status" value="1"/>
</dbReference>
<feature type="binding site" evidence="12">
    <location>
        <position position="468"/>
    </location>
    <ligand>
        <name>Zn(2+)</name>
        <dbReference type="ChEBI" id="CHEBI:29105"/>
        <label>1</label>
    </ligand>
</feature>
<evidence type="ECO:0000256" key="4">
    <source>
        <dbReference type="ARBA" id="ARBA00022741"/>
    </source>
</evidence>
<dbReference type="GO" id="GO:0006270">
    <property type="term" value="P:DNA replication initiation"/>
    <property type="evidence" value="ECO:0007669"/>
    <property type="project" value="TreeGrafter"/>
</dbReference>
<dbReference type="RefSeq" id="WP_143856785.1">
    <property type="nucleotide sequence ID" value="NZ_CP041730.1"/>
</dbReference>
<dbReference type="HAMAP" id="MF_00983">
    <property type="entry name" value="PriA"/>
    <property type="match status" value="1"/>
</dbReference>
<dbReference type="FunFam" id="3.40.50.300:FF:000489">
    <property type="entry name" value="Primosome assembly protein PriA"/>
    <property type="match status" value="1"/>
</dbReference>
<dbReference type="PANTHER" id="PTHR30580:SF0">
    <property type="entry name" value="PRIMOSOMAL PROTEIN N"/>
    <property type="match status" value="1"/>
</dbReference>
<evidence type="ECO:0000256" key="12">
    <source>
        <dbReference type="HAMAP-Rule" id="MF_00983"/>
    </source>
</evidence>
<evidence type="ECO:0000256" key="2">
    <source>
        <dbReference type="ARBA" id="ARBA00022705"/>
    </source>
</evidence>
<evidence type="ECO:0000313" key="16">
    <source>
        <dbReference type="Proteomes" id="UP000317550"/>
    </source>
</evidence>
<dbReference type="InterPro" id="IPR040498">
    <property type="entry name" value="PriA_CRR"/>
</dbReference>
<keyword evidence="2 12" id="KW-0235">DNA replication</keyword>
<evidence type="ECO:0000256" key="3">
    <source>
        <dbReference type="ARBA" id="ARBA00022723"/>
    </source>
</evidence>
<dbReference type="EC" id="5.6.2.4" evidence="12"/>
<keyword evidence="9 12" id="KW-0238">DNA-binding</keyword>
<feature type="binding site" evidence="12">
    <location>
        <position position="458"/>
    </location>
    <ligand>
        <name>Zn(2+)</name>
        <dbReference type="ChEBI" id="CHEBI:29105"/>
        <label>2</label>
    </ligand>
</feature>
<dbReference type="Pfam" id="PF00270">
    <property type="entry name" value="DEAD"/>
    <property type="match status" value="1"/>
</dbReference>
<dbReference type="Pfam" id="PF18319">
    <property type="entry name" value="Zn_ribbon_PriA"/>
    <property type="match status" value="1"/>
</dbReference>
<keyword evidence="4 12" id="KW-0547">Nucleotide-binding</keyword>
<dbReference type="KEGG" id="cari:FNU76_05580"/>
<dbReference type="SUPFAM" id="SSF52540">
    <property type="entry name" value="P-loop containing nucleoside triphosphate hydrolases"/>
    <property type="match status" value="2"/>
</dbReference>
<evidence type="ECO:0000259" key="13">
    <source>
        <dbReference type="PROSITE" id="PS51192"/>
    </source>
</evidence>
<dbReference type="InterPro" id="IPR011545">
    <property type="entry name" value="DEAD/DEAH_box_helicase_dom"/>
</dbReference>
<dbReference type="EMBL" id="CP041730">
    <property type="protein sequence ID" value="QDQ25862.1"/>
    <property type="molecule type" value="Genomic_DNA"/>
</dbReference>
<evidence type="ECO:0000313" key="15">
    <source>
        <dbReference type="EMBL" id="QDQ25862.1"/>
    </source>
</evidence>
<evidence type="ECO:0000256" key="1">
    <source>
        <dbReference type="ARBA" id="ARBA00022515"/>
    </source>
</evidence>
<comment type="subunit">
    <text evidence="12">Component of the replication restart primosome.</text>
</comment>
<feature type="binding site" evidence="12">
    <location>
        <position position="471"/>
    </location>
    <ligand>
        <name>Zn(2+)</name>
        <dbReference type="ChEBI" id="CHEBI:29105"/>
        <label>1</label>
    </ligand>
</feature>
<dbReference type="InterPro" id="IPR041236">
    <property type="entry name" value="PriA_C"/>
</dbReference>
<comment type="cofactor">
    <cofactor evidence="12">
        <name>Zn(2+)</name>
        <dbReference type="ChEBI" id="CHEBI:29105"/>
    </cofactor>
    <text evidence="12">Binds 2 zinc ions per subunit.</text>
</comment>
<dbReference type="InterPro" id="IPR005259">
    <property type="entry name" value="PriA"/>
</dbReference>
<comment type="function">
    <text evidence="12">Initiates the restart of stalled replication forks, which reloads the replicative helicase on sites other than the origin of replication. Recognizes and binds to abandoned replication forks and remodels them to uncover a helicase loading site. Promotes assembly of the primosome at these replication forks.</text>
</comment>
<keyword evidence="1 12" id="KW-0639">Primosome</keyword>
<evidence type="ECO:0000256" key="8">
    <source>
        <dbReference type="ARBA" id="ARBA00022840"/>
    </source>
</evidence>
<reference evidence="16" key="1">
    <citation type="submission" date="2019-07" db="EMBL/GenBank/DDBJ databases">
        <title>Chitinimonas sp. nov., isolated from Ny-Alesund, arctica soil.</title>
        <authorList>
            <person name="Xu Q."/>
            <person name="Peng F."/>
        </authorList>
    </citation>
    <scope>NUCLEOTIDE SEQUENCE [LARGE SCALE GENOMIC DNA]</scope>
    <source>
        <strain evidence="16">R3-44</strain>
    </source>
</reference>
<keyword evidence="7 12" id="KW-0862">Zinc</keyword>
<dbReference type="AlphaFoldDB" id="A0A516SCI6"/>
<keyword evidence="5 12" id="KW-0378">Hydrolase</keyword>
<evidence type="ECO:0000256" key="10">
    <source>
        <dbReference type="ARBA" id="ARBA00023235"/>
    </source>
</evidence>
<dbReference type="Pfam" id="PF00271">
    <property type="entry name" value="Helicase_C"/>
    <property type="match status" value="1"/>
</dbReference>
<evidence type="ECO:0000256" key="11">
    <source>
        <dbReference type="ARBA" id="ARBA00048988"/>
    </source>
</evidence>